<dbReference type="EMBL" id="VAHF01000004">
    <property type="protein sequence ID" value="TXG63806.1"/>
    <property type="molecule type" value="Genomic_DNA"/>
</dbReference>
<feature type="domain" description="Fe2OG dioxygenase" evidence="5">
    <location>
        <begin position="192"/>
        <end position="291"/>
    </location>
</feature>
<protein>
    <recommendedName>
        <fullName evidence="5">Fe2OG dioxygenase domain-containing protein</fullName>
    </recommendedName>
</protein>
<dbReference type="OrthoDB" id="406156at2759"/>
<sequence length="301" mass="33671">MDKLVSIWSKDQSLPENYIFPPENRPGKFVDVPPSDTIPVIDLSKTVDNRTDTIQQILQASKEFGFFQVINHGVSEKLINDNMSMFEELHGMSAEDKASLFSEYESKSCSWLFSSALIYDSEEIHCWRDNLKHPCYPLQESMQHWPQKPTRYREVVGKYSVEVNKLGSVILELICEGLGLESGYLGDYKLSGSALMSVNHYPPCPDPSLTLGLLKHCDPNLITILLQGDVSGLQVFKDGQWIAVHPLPSAFVVNLGLVLQIISNDKLRSVEHRAVTNSKKARTSAAIFITPTSDSILELAC</sequence>
<reference evidence="7" key="1">
    <citation type="journal article" date="2019" name="Gigascience">
        <title>De novo genome assembly of the endangered Acer yangbiense, a plant species with extremely small populations endemic to Yunnan Province, China.</title>
        <authorList>
            <person name="Yang J."/>
            <person name="Wariss H.M."/>
            <person name="Tao L."/>
            <person name="Zhang R."/>
            <person name="Yun Q."/>
            <person name="Hollingsworth P."/>
            <person name="Dao Z."/>
            <person name="Luo G."/>
            <person name="Guo H."/>
            <person name="Ma Y."/>
            <person name="Sun W."/>
        </authorList>
    </citation>
    <scope>NUCLEOTIDE SEQUENCE [LARGE SCALE GENOMIC DNA]</scope>
    <source>
        <strain evidence="7">cv. Malutang</strain>
    </source>
</reference>
<keyword evidence="7" id="KW-1185">Reference proteome</keyword>
<keyword evidence="4" id="KW-0560">Oxidoreductase</keyword>
<dbReference type="Gene3D" id="2.60.120.330">
    <property type="entry name" value="B-lactam Antibiotic, Isopenicillin N Synthase, Chain"/>
    <property type="match status" value="1"/>
</dbReference>
<comment type="caution">
    <text evidence="6">The sequence shown here is derived from an EMBL/GenBank/DDBJ whole genome shotgun (WGS) entry which is preliminary data.</text>
</comment>
<dbReference type="PROSITE" id="PS51471">
    <property type="entry name" value="FE2OG_OXY"/>
    <property type="match status" value="1"/>
</dbReference>
<evidence type="ECO:0000313" key="6">
    <source>
        <dbReference type="EMBL" id="TXG63806.1"/>
    </source>
</evidence>
<organism evidence="6 7">
    <name type="scientific">Acer yangbiense</name>
    <dbReference type="NCBI Taxonomy" id="1000413"/>
    <lineage>
        <taxon>Eukaryota</taxon>
        <taxon>Viridiplantae</taxon>
        <taxon>Streptophyta</taxon>
        <taxon>Embryophyta</taxon>
        <taxon>Tracheophyta</taxon>
        <taxon>Spermatophyta</taxon>
        <taxon>Magnoliopsida</taxon>
        <taxon>eudicotyledons</taxon>
        <taxon>Gunneridae</taxon>
        <taxon>Pentapetalae</taxon>
        <taxon>rosids</taxon>
        <taxon>malvids</taxon>
        <taxon>Sapindales</taxon>
        <taxon>Sapindaceae</taxon>
        <taxon>Hippocastanoideae</taxon>
        <taxon>Acereae</taxon>
        <taxon>Acer</taxon>
    </lineage>
</organism>
<evidence type="ECO:0000256" key="4">
    <source>
        <dbReference type="RuleBase" id="RU003682"/>
    </source>
</evidence>
<keyword evidence="3 4" id="KW-0408">Iron</keyword>
<dbReference type="Proteomes" id="UP000323000">
    <property type="component" value="Chromosome 4"/>
</dbReference>
<keyword evidence="2 4" id="KW-0479">Metal-binding</keyword>
<evidence type="ECO:0000256" key="1">
    <source>
        <dbReference type="ARBA" id="ARBA00008056"/>
    </source>
</evidence>
<dbReference type="PANTHER" id="PTHR47991">
    <property type="entry name" value="OXOGLUTARATE/IRON-DEPENDENT DIOXYGENASE"/>
    <property type="match status" value="1"/>
</dbReference>
<dbReference type="GO" id="GO:0046872">
    <property type="term" value="F:metal ion binding"/>
    <property type="evidence" value="ECO:0007669"/>
    <property type="project" value="UniProtKB-KW"/>
</dbReference>
<name>A0A5C7I5H6_9ROSI</name>
<gene>
    <name evidence="6" type="ORF">EZV62_010800</name>
</gene>
<proteinExistence type="inferred from homology"/>
<dbReference type="InterPro" id="IPR050295">
    <property type="entry name" value="Plant_2OG-oxidoreductases"/>
</dbReference>
<evidence type="ECO:0000313" key="7">
    <source>
        <dbReference type="Proteomes" id="UP000323000"/>
    </source>
</evidence>
<dbReference type="Pfam" id="PF03171">
    <property type="entry name" value="2OG-FeII_Oxy"/>
    <property type="match status" value="1"/>
</dbReference>
<dbReference type="InterPro" id="IPR027443">
    <property type="entry name" value="IPNS-like_sf"/>
</dbReference>
<comment type="similarity">
    <text evidence="1 4">Belongs to the iron/ascorbate-dependent oxidoreductase family.</text>
</comment>
<dbReference type="GO" id="GO:0016491">
    <property type="term" value="F:oxidoreductase activity"/>
    <property type="evidence" value="ECO:0007669"/>
    <property type="project" value="UniProtKB-KW"/>
</dbReference>
<evidence type="ECO:0000259" key="5">
    <source>
        <dbReference type="PROSITE" id="PS51471"/>
    </source>
</evidence>
<evidence type="ECO:0000256" key="3">
    <source>
        <dbReference type="ARBA" id="ARBA00023004"/>
    </source>
</evidence>
<dbReference type="InterPro" id="IPR005123">
    <property type="entry name" value="Oxoglu/Fe-dep_dioxygenase_dom"/>
</dbReference>
<dbReference type="InterPro" id="IPR044861">
    <property type="entry name" value="IPNS-like_FE2OG_OXY"/>
</dbReference>
<accession>A0A5C7I5H6</accession>
<dbReference type="Pfam" id="PF14226">
    <property type="entry name" value="DIOX_N"/>
    <property type="match status" value="1"/>
</dbReference>
<evidence type="ECO:0000256" key="2">
    <source>
        <dbReference type="ARBA" id="ARBA00022723"/>
    </source>
</evidence>
<dbReference type="InterPro" id="IPR026992">
    <property type="entry name" value="DIOX_N"/>
</dbReference>
<dbReference type="SUPFAM" id="SSF51197">
    <property type="entry name" value="Clavaminate synthase-like"/>
    <property type="match status" value="1"/>
</dbReference>
<dbReference type="AlphaFoldDB" id="A0A5C7I5H6"/>